<sequence length="399" mass="46402">MLINDKYHLSYSTNIHPGEGWKGTFKNLAEYIPSIKSSISEDKPFGIGLTLTNLASQELNKNYNLIFFKEWLESNNLYVHTINGYLYGGEAYSAIKDAVHLPDWTTKERFKYTKRLIAQLALLLPENMNGSITTSPLSYKHWHTSDALLENSYKSSAKNLAKTILELYKVELKTGKYIHLDLEPEPDTLIENSNEVIDFFRGYLAPIAVNYLVKKLKTSEEIAEYMVYRYINICYDVCHFSLVYEEPELTFKRFKQTGIKVGKVQLSSALKVVFEEHRNDLIIQNLFALKNSDFLHQVREKIGDQVVKYHDFHMILNKKQLINEIRAQFHVPVFIDKFGALNSTQDQLIKVIKCLKEQSITDHIEVETYTWEILPEDLRKDLKGSIVRELCWVKEQLKS</sequence>
<dbReference type="OrthoDB" id="9785907at2"/>
<proteinExistence type="predicted"/>
<dbReference type="SUPFAM" id="SSF51658">
    <property type="entry name" value="Xylose isomerase-like"/>
    <property type="match status" value="1"/>
</dbReference>
<dbReference type="InterPro" id="IPR036237">
    <property type="entry name" value="Xyl_isomerase-like_sf"/>
</dbReference>
<accession>A0A1I6T0S8</accession>
<reference evidence="1 2" key="1">
    <citation type="submission" date="2016-10" db="EMBL/GenBank/DDBJ databases">
        <authorList>
            <person name="de Groot N.N."/>
        </authorList>
    </citation>
    <scope>NUCLEOTIDE SEQUENCE [LARGE SCALE GENOMIC DNA]</scope>
    <source>
        <strain evidence="1 2">CGMCC 1.6114</strain>
    </source>
</reference>
<evidence type="ECO:0000313" key="1">
    <source>
        <dbReference type="EMBL" id="SFS82726.1"/>
    </source>
</evidence>
<dbReference type="NCBIfam" id="NF035939">
    <property type="entry name" value="TIM_EboE"/>
    <property type="match status" value="1"/>
</dbReference>
<gene>
    <name evidence="1" type="ORF">SAMN04487906_1766</name>
</gene>
<name>A0A1I6T0S8_9FLAO</name>
<dbReference type="RefSeq" id="WP_038262372.1">
    <property type="nucleotide sequence ID" value="NZ_FPAG01000005.1"/>
</dbReference>
<dbReference type="AlphaFoldDB" id="A0A1I6T0S8"/>
<evidence type="ECO:0008006" key="3">
    <source>
        <dbReference type="Google" id="ProtNLM"/>
    </source>
</evidence>
<dbReference type="EMBL" id="FPAG01000005">
    <property type="protein sequence ID" value="SFS82726.1"/>
    <property type="molecule type" value="Genomic_DNA"/>
</dbReference>
<organism evidence="1 2">
    <name type="scientific">Zhouia amylolytica</name>
    <dbReference type="NCBI Taxonomy" id="376730"/>
    <lineage>
        <taxon>Bacteria</taxon>
        <taxon>Pseudomonadati</taxon>
        <taxon>Bacteroidota</taxon>
        <taxon>Flavobacteriia</taxon>
        <taxon>Flavobacteriales</taxon>
        <taxon>Flavobacteriaceae</taxon>
        <taxon>Zhouia</taxon>
    </lineage>
</organism>
<evidence type="ECO:0000313" key="2">
    <source>
        <dbReference type="Proteomes" id="UP000183209"/>
    </source>
</evidence>
<protein>
    <recommendedName>
        <fullName evidence="3">Xylose isomerase-like TIM barrel</fullName>
    </recommendedName>
</protein>
<dbReference type="Proteomes" id="UP000183209">
    <property type="component" value="Unassembled WGS sequence"/>
</dbReference>